<dbReference type="EMBL" id="JAUYZG010000006">
    <property type="protein sequence ID" value="KAK2905471.1"/>
    <property type="molecule type" value="Genomic_DNA"/>
</dbReference>
<dbReference type="Proteomes" id="UP001187343">
    <property type="component" value="Unassembled WGS sequence"/>
</dbReference>
<accession>A0AA88TTM9</accession>
<evidence type="ECO:0000313" key="2">
    <source>
        <dbReference type="Proteomes" id="UP001187343"/>
    </source>
</evidence>
<evidence type="ECO:0000313" key="1">
    <source>
        <dbReference type="EMBL" id="KAK2905471.1"/>
    </source>
</evidence>
<organism evidence="1 2">
    <name type="scientific">Cirrhinus molitorella</name>
    <name type="common">mud carp</name>
    <dbReference type="NCBI Taxonomy" id="172907"/>
    <lineage>
        <taxon>Eukaryota</taxon>
        <taxon>Metazoa</taxon>
        <taxon>Chordata</taxon>
        <taxon>Craniata</taxon>
        <taxon>Vertebrata</taxon>
        <taxon>Euteleostomi</taxon>
        <taxon>Actinopterygii</taxon>
        <taxon>Neopterygii</taxon>
        <taxon>Teleostei</taxon>
        <taxon>Ostariophysi</taxon>
        <taxon>Cypriniformes</taxon>
        <taxon>Cyprinidae</taxon>
        <taxon>Labeoninae</taxon>
        <taxon>Labeonini</taxon>
        <taxon>Cirrhinus</taxon>
    </lineage>
</organism>
<protein>
    <submittedName>
        <fullName evidence="1">Uncharacterized protein</fullName>
    </submittedName>
</protein>
<comment type="caution">
    <text evidence="1">The sequence shown here is derived from an EMBL/GenBank/DDBJ whole genome shotgun (WGS) entry which is preliminary data.</text>
</comment>
<sequence>MVTNKYSDMLHSLEAEGLLDISVVEDLFSTLFSQDFRQTWTPLLKLGIINHSPQKAVEVQCSCGRLDLCTQILTNLREMRTSKSQIWTGM</sequence>
<keyword evidence="2" id="KW-1185">Reference proteome</keyword>
<reference evidence="1" key="1">
    <citation type="submission" date="2023-08" db="EMBL/GenBank/DDBJ databases">
        <title>Chromosome-level Genome Assembly of mud carp (Cirrhinus molitorella).</title>
        <authorList>
            <person name="Liu H."/>
        </authorList>
    </citation>
    <scope>NUCLEOTIDE SEQUENCE</scope>
    <source>
        <strain evidence="1">Prfri</strain>
        <tissue evidence="1">Muscle</tissue>
    </source>
</reference>
<name>A0AA88TTM9_9TELE</name>
<dbReference type="AlphaFoldDB" id="A0AA88TTM9"/>
<proteinExistence type="predicted"/>
<gene>
    <name evidence="1" type="ORF">Q8A67_007270</name>
</gene>